<dbReference type="STRING" id="1348853.LK12_15160"/>
<dbReference type="InterPro" id="IPR054190">
    <property type="entry name" value="DUF6895"/>
</dbReference>
<protein>
    <recommendedName>
        <fullName evidence="1">DUF6895 domain-containing protein</fullName>
    </recommendedName>
</protein>
<dbReference type="Pfam" id="PF21836">
    <property type="entry name" value="DUF6895"/>
    <property type="match status" value="1"/>
</dbReference>
<name>A0A0B1ZNC1_9SPHN</name>
<feature type="domain" description="DUF6895" evidence="1">
    <location>
        <begin position="33"/>
        <end position="228"/>
    </location>
</feature>
<dbReference type="RefSeq" id="WP_039285821.1">
    <property type="nucleotide sequence ID" value="NZ_JTDI01000004.1"/>
</dbReference>
<proteinExistence type="predicted"/>
<reference evidence="2 3" key="1">
    <citation type="submission" date="2014-10" db="EMBL/GenBank/DDBJ databases">
        <title>Genome sequence of Novosphingobium malaysiense MUSC 273(T).</title>
        <authorList>
            <person name="Lee L.-H."/>
        </authorList>
    </citation>
    <scope>NUCLEOTIDE SEQUENCE [LARGE SCALE GENOMIC DNA]</scope>
    <source>
        <strain evidence="2 3">MUSC 273</strain>
    </source>
</reference>
<dbReference type="EMBL" id="JTDI01000004">
    <property type="protein sequence ID" value="KHK90664.1"/>
    <property type="molecule type" value="Genomic_DNA"/>
</dbReference>
<sequence>MRFVQDISAATDDCANRLISSLDSFSLDANAGEAEITRACEIALLLQVARTNPPGEASPAVAALLSLLPRWVAQQAGHPAISGLVASGPTPALIAPLVMAISAPRACTFALEDLFARADAEDLIGVLPTWWQQCEASRLIAALGGKRRDPDRPSMLENPRRAVIDTASAYELTHEVFHRARFRCASLPPSLSATAAALLEDARGRPILRDNPDLALELVFAAQLTGMERAGWQEIQRAALISALDGCAEPLRLCDYHPLIIAVLNAMCVPPSAASAWNQNRA</sequence>
<evidence type="ECO:0000259" key="1">
    <source>
        <dbReference type="Pfam" id="PF21836"/>
    </source>
</evidence>
<dbReference type="Proteomes" id="UP000031057">
    <property type="component" value="Unassembled WGS sequence"/>
</dbReference>
<comment type="caution">
    <text evidence="2">The sequence shown here is derived from an EMBL/GenBank/DDBJ whole genome shotgun (WGS) entry which is preliminary data.</text>
</comment>
<gene>
    <name evidence="2" type="ORF">LK12_15160</name>
</gene>
<keyword evidence="3" id="KW-1185">Reference proteome</keyword>
<dbReference type="AlphaFoldDB" id="A0A0B1ZNC1"/>
<organism evidence="2 3">
    <name type="scientific">Novosphingobium malaysiense</name>
    <dbReference type="NCBI Taxonomy" id="1348853"/>
    <lineage>
        <taxon>Bacteria</taxon>
        <taxon>Pseudomonadati</taxon>
        <taxon>Pseudomonadota</taxon>
        <taxon>Alphaproteobacteria</taxon>
        <taxon>Sphingomonadales</taxon>
        <taxon>Sphingomonadaceae</taxon>
        <taxon>Novosphingobium</taxon>
    </lineage>
</organism>
<accession>A0A0B1ZNC1</accession>
<evidence type="ECO:0000313" key="2">
    <source>
        <dbReference type="EMBL" id="KHK90664.1"/>
    </source>
</evidence>
<evidence type="ECO:0000313" key="3">
    <source>
        <dbReference type="Proteomes" id="UP000031057"/>
    </source>
</evidence>